<evidence type="ECO:0000313" key="1">
    <source>
        <dbReference type="EMBL" id="GAN80783.1"/>
    </source>
</evidence>
<sequence length="60" mass="6815">MRLVYEELEADLNIALRRLVPSLGLGLRQEQPRDAGLERLGDQISKSWPLRLQCGLLNLS</sequence>
<keyword evidence="2" id="KW-1185">Reference proteome</keyword>
<comment type="caution">
    <text evidence="1">The sequence shown here is derived from an EMBL/GenBank/DDBJ whole genome shotgun (WGS) entry which is preliminary data.</text>
</comment>
<evidence type="ECO:0000313" key="2">
    <source>
        <dbReference type="Proteomes" id="UP000032668"/>
    </source>
</evidence>
<protein>
    <submittedName>
        <fullName evidence="1">Uncharacterized protein</fullName>
    </submittedName>
</protein>
<proteinExistence type="predicted"/>
<dbReference type="Proteomes" id="UP000032668">
    <property type="component" value="Unassembled WGS sequence"/>
</dbReference>
<accession>A0A0D6PHV4</accession>
<dbReference type="EMBL" id="BANC01000059">
    <property type="protein sequence ID" value="GAN80783.1"/>
    <property type="molecule type" value="Genomic_DNA"/>
</dbReference>
<organism evidence="1 2">
    <name type="scientific">Acidocella aminolytica 101 = DSM 11237</name>
    <dbReference type="NCBI Taxonomy" id="1120923"/>
    <lineage>
        <taxon>Bacteria</taxon>
        <taxon>Pseudomonadati</taxon>
        <taxon>Pseudomonadota</taxon>
        <taxon>Alphaproteobacteria</taxon>
        <taxon>Acetobacterales</taxon>
        <taxon>Acidocellaceae</taxon>
        <taxon>Acidocella</taxon>
    </lineage>
</organism>
<name>A0A0D6PHV4_9PROT</name>
<reference evidence="1 2" key="1">
    <citation type="submission" date="2012-11" db="EMBL/GenBank/DDBJ databases">
        <title>Whole genome sequence of Acidocella aminolytica 101 = DSM 11237.</title>
        <authorList>
            <person name="Azuma Y."/>
            <person name="Higashiura N."/>
            <person name="Hirakawa H."/>
            <person name="Matsushita K."/>
        </authorList>
    </citation>
    <scope>NUCLEOTIDE SEQUENCE [LARGE SCALE GENOMIC DNA]</scope>
    <source>
        <strain evidence="2">101 / DSM 11237</strain>
    </source>
</reference>
<dbReference type="AlphaFoldDB" id="A0A0D6PHV4"/>
<gene>
    <name evidence="1" type="ORF">Aam_060_009</name>
</gene>